<organism evidence="1">
    <name type="scientific">Arundo donax</name>
    <name type="common">Giant reed</name>
    <name type="synonym">Donax arundinaceus</name>
    <dbReference type="NCBI Taxonomy" id="35708"/>
    <lineage>
        <taxon>Eukaryota</taxon>
        <taxon>Viridiplantae</taxon>
        <taxon>Streptophyta</taxon>
        <taxon>Embryophyta</taxon>
        <taxon>Tracheophyta</taxon>
        <taxon>Spermatophyta</taxon>
        <taxon>Magnoliopsida</taxon>
        <taxon>Liliopsida</taxon>
        <taxon>Poales</taxon>
        <taxon>Poaceae</taxon>
        <taxon>PACMAD clade</taxon>
        <taxon>Arundinoideae</taxon>
        <taxon>Arundineae</taxon>
        <taxon>Arundo</taxon>
    </lineage>
</organism>
<sequence>MTIGEKYEALPFILLAIALLTLDISQISLASATSARPLCSQLAHHFLILYSIGAHIA</sequence>
<dbReference type="AlphaFoldDB" id="A0A0A8YPJ0"/>
<reference evidence="1" key="1">
    <citation type="submission" date="2014-09" db="EMBL/GenBank/DDBJ databases">
        <authorList>
            <person name="Magalhaes I.L.F."/>
            <person name="Oliveira U."/>
            <person name="Santos F.R."/>
            <person name="Vidigal T.H.D.A."/>
            <person name="Brescovit A.D."/>
            <person name="Santos A.J."/>
        </authorList>
    </citation>
    <scope>NUCLEOTIDE SEQUENCE</scope>
    <source>
        <tissue evidence="1">Shoot tissue taken approximately 20 cm above the soil surface</tissue>
    </source>
</reference>
<dbReference type="EMBL" id="GBRH01269719">
    <property type="protein sequence ID" value="JAD28176.1"/>
    <property type="molecule type" value="Transcribed_RNA"/>
</dbReference>
<protein>
    <submittedName>
        <fullName evidence="1">Uncharacterized protein</fullName>
    </submittedName>
</protein>
<reference evidence="1" key="2">
    <citation type="journal article" date="2015" name="Data Brief">
        <title>Shoot transcriptome of the giant reed, Arundo donax.</title>
        <authorList>
            <person name="Barrero R.A."/>
            <person name="Guerrero F.D."/>
            <person name="Moolhuijzen P."/>
            <person name="Goolsby J.A."/>
            <person name="Tidwell J."/>
            <person name="Bellgard S.E."/>
            <person name="Bellgard M.I."/>
        </authorList>
    </citation>
    <scope>NUCLEOTIDE SEQUENCE</scope>
    <source>
        <tissue evidence="1">Shoot tissue taken approximately 20 cm above the soil surface</tissue>
    </source>
</reference>
<accession>A0A0A8YPJ0</accession>
<evidence type="ECO:0000313" key="1">
    <source>
        <dbReference type="EMBL" id="JAD28176.1"/>
    </source>
</evidence>
<name>A0A0A8YPJ0_ARUDO</name>
<proteinExistence type="predicted"/>